<dbReference type="InterPro" id="IPR043725">
    <property type="entry name" value="DUF5667"/>
</dbReference>
<feature type="domain" description="DUF5667" evidence="2">
    <location>
        <begin position="1"/>
        <end position="78"/>
    </location>
</feature>
<accession>X1P1C7</accession>
<evidence type="ECO:0000259" key="2">
    <source>
        <dbReference type="Pfam" id="PF18915"/>
    </source>
</evidence>
<dbReference type="AlphaFoldDB" id="X1P1C7"/>
<reference evidence="3" key="1">
    <citation type="journal article" date="2014" name="Front. Microbiol.">
        <title>High frequency of phylogenetically diverse reductive dehalogenase-homologous genes in deep subseafloor sedimentary metagenomes.</title>
        <authorList>
            <person name="Kawai M."/>
            <person name="Futagami T."/>
            <person name="Toyoda A."/>
            <person name="Takaki Y."/>
            <person name="Nishi S."/>
            <person name="Hori S."/>
            <person name="Arai W."/>
            <person name="Tsubouchi T."/>
            <person name="Morono Y."/>
            <person name="Uchiyama I."/>
            <person name="Ito T."/>
            <person name="Fujiyama A."/>
            <person name="Inagaki F."/>
            <person name="Takami H."/>
        </authorList>
    </citation>
    <scope>NUCLEOTIDE SEQUENCE</scope>
    <source>
        <strain evidence="3">Expedition CK06-06</strain>
    </source>
</reference>
<feature type="region of interest" description="Disordered" evidence="1">
    <location>
        <begin position="80"/>
        <end position="108"/>
    </location>
</feature>
<sequence>MPDSLLYPVKLATEQVQLALTPSDIGKAELCAKLADRRVAEIIHMADKGDAQQVEAITQRLDERLVMLARLTSPIEVTEAPRMLEAPPPMQLEEAESSQEIPGDKNNRAKLKKTVANYAINHPAGLPSENFSKPRSSGI</sequence>
<gene>
    <name evidence="3" type="ORF">S06H3_49576</name>
</gene>
<comment type="caution">
    <text evidence="3">The sequence shown here is derived from an EMBL/GenBank/DDBJ whole genome shotgun (WGS) entry which is preliminary data.</text>
</comment>
<dbReference type="EMBL" id="BARV01031310">
    <property type="protein sequence ID" value="GAI36246.1"/>
    <property type="molecule type" value="Genomic_DNA"/>
</dbReference>
<protein>
    <recommendedName>
        <fullName evidence="2">DUF5667 domain-containing protein</fullName>
    </recommendedName>
</protein>
<name>X1P1C7_9ZZZZ</name>
<organism evidence="3">
    <name type="scientific">marine sediment metagenome</name>
    <dbReference type="NCBI Taxonomy" id="412755"/>
    <lineage>
        <taxon>unclassified sequences</taxon>
        <taxon>metagenomes</taxon>
        <taxon>ecological metagenomes</taxon>
    </lineage>
</organism>
<dbReference type="Pfam" id="PF18915">
    <property type="entry name" value="DUF5667"/>
    <property type="match status" value="1"/>
</dbReference>
<evidence type="ECO:0000256" key="1">
    <source>
        <dbReference type="SAM" id="MobiDB-lite"/>
    </source>
</evidence>
<evidence type="ECO:0000313" key="3">
    <source>
        <dbReference type="EMBL" id="GAI36246.1"/>
    </source>
</evidence>
<proteinExistence type="predicted"/>